<dbReference type="Gene3D" id="3.40.50.2300">
    <property type="match status" value="1"/>
</dbReference>
<dbReference type="PANTHER" id="PTHR24060">
    <property type="entry name" value="METABOTROPIC GLUTAMATE RECEPTOR"/>
    <property type="match status" value="1"/>
</dbReference>
<evidence type="ECO:0000259" key="11">
    <source>
        <dbReference type="PROSITE" id="PS50259"/>
    </source>
</evidence>
<keyword evidence="2" id="KW-1003">Cell membrane</keyword>
<keyword evidence="6 10" id="KW-0472">Membrane</keyword>
<keyword evidence="9" id="KW-0807">Transducer</keyword>
<sequence>MHAAVCGGRYGLCDAMRPASGADLLRYLRKVNFTGLSGDEFHFDANGDGPARYNILHFKQLRRDVYQWVKVGQYLDGELQLDIEEIQFKWDEKRPPESVCSAECELGQAKQYVEGESCCWHCYNCTQYECWPIPEAYLRPDSAWAIGAMSFSSVGILLTAFVYGVWLRHSSTPVVRASGRELSYVLLAGILMCYLVTFALVFRPTDILCSIQRFGTGFCFTVVYAALLTKTNRISRIFNASKHSAKRPILISPTSQLAICSALVSIQVLIVVVWMIVAPARAMHHYPTREDNMLVCDSYVDASYMIAFSYPIVLILVCTVYAVLTRKIPEAFNESKHIEPCADKETQTDATEYNKLTNGQTVQSIVNKQDTVDKIHNNNVKSLRNNDKMVKYIEKSEKKSERSDVL</sequence>
<dbReference type="Pfam" id="PF01094">
    <property type="entry name" value="ANF_receptor"/>
    <property type="match status" value="1"/>
</dbReference>
<evidence type="ECO:0000256" key="5">
    <source>
        <dbReference type="ARBA" id="ARBA00023040"/>
    </source>
</evidence>
<dbReference type="Pfam" id="PF00003">
    <property type="entry name" value="7tm_3"/>
    <property type="match status" value="1"/>
</dbReference>
<dbReference type="InterPro" id="IPR017978">
    <property type="entry name" value="GPCR_3_C"/>
</dbReference>
<dbReference type="EMBL" id="FZQP02006893">
    <property type="protein sequence ID" value="VVD04782.1"/>
    <property type="molecule type" value="Genomic_DNA"/>
</dbReference>
<dbReference type="Gene3D" id="2.10.50.30">
    <property type="entry name" value="GPCR, family 3, nine cysteines domain"/>
    <property type="match status" value="1"/>
</dbReference>
<dbReference type="CDD" id="cd15045">
    <property type="entry name" value="7tmC_mGluRs"/>
    <property type="match status" value="1"/>
</dbReference>
<evidence type="ECO:0000256" key="9">
    <source>
        <dbReference type="ARBA" id="ARBA00023224"/>
    </source>
</evidence>
<evidence type="ECO:0000256" key="8">
    <source>
        <dbReference type="ARBA" id="ARBA00023180"/>
    </source>
</evidence>
<evidence type="ECO:0000256" key="10">
    <source>
        <dbReference type="SAM" id="Phobius"/>
    </source>
</evidence>
<dbReference type="Proteomes" id="UP000324832">
    <property type="component" value="Unassembled WGS sequence"/>
</dbReference>
<feature type="transmembrane region" description="Helical" evidence="10">
    <location>
        <begin position="143"/>
        <end position="163"/>
    </location>
</feature>
<evidence type="ECO:0000256" key="3">
    <source>
        <dbReference type="ARBA" id="ARBA00022692"/>
    </source>
</evidence>
<evidence type="ECO:0000256" key="1">
    <source>
        <dbReference type="ARBA" id="ARBA00004651"/>
    </source>
</evidence>
<evidence type="ECO:0000256" key="6">
    <source>
        <dbReference type="ARBA" id="ARBA00023136"/>
    </source>
</evidence>
<reference evidence="12 13" key="1">
    <citation type="submission" date="2017-07" db="EMBL/GenBank/DDBJ databases">
        <authorList>
            <person name="Talla V."/>
            <person name="Backstrom N."/>
        </authorList>
    </citation>
    <scope>NUCLEOTIDE SEQUENCE [LARGE SCALE GENOMIC DNA]</scope>
</reference>
<evidence type="ECO:0000256" key="2">
    <source>
        <dbReference type="ARBA" id="ARBA00022475"/>
    </source>
</evidence>
<name>A0A5E4R4I5_9NEOP</name>
<dbReference type="PROSITE" id="PS50259">
    <property type="entry name" value="G_PROTEIN_RECEP_F3_4"/>
    <property type="match status" value="1"/>
</dbReference>
<dbReference type="SUPFAM" id="SSF53822">
    <property type="entry name" value="Periplasmic binding protein-like I"/>
    <property type="match status" value="1"/>
</dbReference>
<dbReference type="InterPro" id="IPR050726">
    <property type="entry name" value="mGluR"/>
</dbReference>
<feature type="transmembrane region" description="Helical" evidence="10">
    <location>
        <begin position="249"/>
        <end position="277"/>
    </location>
</feature>
<accession>A0A5E4R4I5</accession>
<gene>
    <name evidence="12" type="ORF">LSINAPIS_LOCUS14466</name>
</gene>
<keyword evidence="3 10" id="KW-0812">Transmembrane</keyword>
<dbReference type="GO" id="GO:0004930">
    <property type="term" value="F:G protein-coupled receptor activity"/>
    <property type="evidence" value="ECO:0007669"/>
    <property type="project" value="UniProtKB-KW"/>
</dbReference>
<evidence type="ECO:0000256" key="4">
    <source>
        <dbReference type="ARBA" id="ARBA00022989"/>
    </source>
</evidence>
<protein>
    <recommendedName>
        <fullName evidence="11">G-protein coupled receptors family 3 profile domain-containing protein</fullName>
    </recommendedName>
</protein>
<evidence type="ECO:0000313" key="13">
    <source>
        <dbReference type="Proteomes" id="UP000324832"/>
    </source>
</evidence>
<keyword evidence="4 10" id="KW-1133">Transmembrane helix</keyword>
<dbReference type="GO" id="GO:0005886">
    <property type="term" value="C:plasma membrane"/>
    <property type="evidence" value="ECO:0007669"/>
    <property type="project" value="UniProtKB-SubCell"/>
</dbReference>
<feature type="transmembrane region" description="Helical" evidence="10">
    <location>
        <begin position="210"/>
        <end position="228"/>
    </location>
</feature>
<dbReference type="InterPro" id="IPR038550">
    <property type="entry name" value="GPCR_3_9-Cys_sf"/>
</dbReference>
<keyword evidence="13" id="KW-1185">Reference proteome</keyword>
<keyword evidence="8" id="KW-0325">Glycoprotein</keyword>
<feature type="domain" description="G-protein coupled receptors family 3 profile" evidence="11">
    <location>
        <begin position="144"/>
        <end position="338"/>
    </location>
</feature>
<keyword evidence="5" id="KW-0297">G-protein coupled receptor</keyword>
<organism evidence="12 13">
    <name type="scientific">Leptidea sinapis</name>
    <dbReference type="NCBI Taxonomy" id="189913"/>
    <lineage>
        <taxon>Eukaryota</taxon>
        <taxon>Metazoa</taxon>
        <taxon>Ecdysozoa</taxon>
        <taxon>Arthropoda</taxon>
        <taxon>Hexapoda</taxon>
        <taxon>Insecta</taxon>
        <taxon>Pterygota</taxon>
        <taxon>Neoptera</taxon>
        <taxon>Endopterygota</taxon>
        <taxon>Lepidoptera</taxon>
        <taxon>Glossata</taxon>
        <taxon>Ditrysia</taxon>
        <taxon>Papilionoidea</taxon>
        <taxon>Pieridae</taxon>
        <taxon>Dismorphiinae</taxon>
        <taxon>Leptidea</taxon>
    </lineage>
</organism>
<proteinExistence type="predicted"/>
<keyword evidence="7" id="KW-0675">Receptor</keyword>
<dbReference type="InterPro" id="IPR028082">
    <property type="entry name" value="Peripla_BP_I"/>
</dbReference>
<feature type="transmembrane region" description="Helical" evidence="10">
    <location>
        <begin position="184"/>
        <end position="204"/>
    </location>
</feature>
<dbReference type="InterPro" id="IPR000337">
    <property type="entry name" value="GPCR_3"/>
</dbReference>
<dbReference type="PRINTS" id="PR00248">
    <property type="entry name" value="GPCRMGR"/>
</dbReference>
<evidence type="ECO:0000313" key="12">
    <source>
        <dbReference type="EMBL" id="VVD04782.1"/>
    </source>
</evidence>
<dbReference type="AlphaFoldDB" id="A0A5E4R4I5"/>
<feature type="transmembrane region" description="Helical" evidence="10">
    <location>
        <begin position="302"/>
        <end position="324"/>
    </location>
</feature>
<evidence type="ECO:0000256" key="7">
    <source>
        <dbReference type="ARBA" id="ARBA00023170"/>
    </source>
</evidence>
<comment type="subcellular location">
    <subcellularLocation>
        <location evidence="1">Cell membrane</location>
        <topology evidence="1">Multi-pass membrane protein</topology>
    </subcellularLocation>
</comment>
<dbReference type="InterPro" id="IPR001828">
    <property type="entry name" value="ANF_lig-bd_rcpt"/>
</dbReference>